<dbReference type="PANTHER" id="PTHR42847">
    <property type="entry name" value="ALKANESULFONATE MONOOXYGENASE"/>
    <property type="match status" value="1"/>
</dbReference>
<dbReference type="RefSeq" id="WP_219537689.1">
    <property type="nucleotide sequence ID" value="NZ_JAHKRM010000040.1"/>
</dbReference>
<organism evidence="2 3">
    <name type="scientific">Nonomuraea guangzhouensis</name>
    <dbReference type="NCBI Taxonomy" id="1291555"/>
    <lineage>
        <taxon>Bacteria</taxon>
        <taxon>Bacillati</taxon>
        <taxon>Actinomycetota</taxon>
        <taxon>Actinomycetes</taxon>
        <taxon>Streptosporangiales</taxon>
        <taxon>Streptosporangiaceae</taxon>
        <taxon>Nonomuraea</taxon>
    </lineage>
</organism>
<dbReference type="EMBL" id="JBHUCM010000012">
    <property type="protein sequence ID" value="MFD1537757.1"/>
    <property type="molecule type" value="Genomic_DNA"/>
</dbReference>
<dbReference type="InterPro" id="IPR011251">
    <property type="entry name" value="Luciferase-like_dom"/>
</dbReference>
<gene>
    <name evidence="2" type="ORF">ACFSJ0_11965</name>
</gene>
<feature type="domain" description="Luciferase-like" evidence="1">
    <location>
        <begin position="31"/>
        <end position="246"/>
    </location>
</feature>
<evidence type="ECO:0000259" key="1">
    <source>
        <dbReference type="Pfam" id="PF00296"/>
    </source>
</evidence>
<dbReference type="Proteomes" id="UP001597097">
    <property type="component" value="Unassembled WGS sequence"/>
</dbReference>
<reference evidence="3" key="1">
    <citation type="journal article" date="2019" name="Int. J. Syst. Evol. Microbiol.">
        <title>The Global Catalogue of Microorganisms (GCM) 10K type strain sequencing project: providing services to taxonomists for standard genome sequencing and annotation.</title>
        <authorList>
            <consortium name="The Broad Institute Genomics Platform"/>
            <consortium name="The Broad Institute Genome Sequencing Center for Infectious Disease"/>
            <person name="Wu L."/>
            <person name="Ma J."/>
        </authorList>
    </citation>
    <scope>NUCLEOTIDE SEQUENCE [LARGE SCALE GENOMIC DNA]</scope>
    <source>
        <strain evidence="3">CGMCC 1.15399</strain>
    </source>
</reference>
<sequence>MLSFGMKTVPVGVTYDALLRTWQQADAVPVIEHAWLWDHMLPLFGPVDAPIHEGWTMLAALAARTSRLQLGLMVTSNLTRPPAVLAKIAATVDAIAPGRLVLGLGVGGTHQPGDTLVPREYNAYGLHIASPAEGVARLAESCTIIKRMWTEDRFDFSGRYYQLREVVCAPKPAVPPPLLIGGWGDRTLGVVAEHADIWNVPGPPHNTIEFIRERNKVLDEKCAAIGRDPAEITRSTQLVISADDPATTRSLIGELADTGVTHFVLGVRPPGPANVAEWLAEEIIAQTTR</sequence>
<accession>A0ABW4G8N9</accession>
<protein>
    <submittedName>
        <fullName evidence="2">LLM class flavin-dependent oxidoreductase</fullName>
    </submittedName>
</protein>
<evidence type="ECO:0000313" key="3">
    <source>
        <dbReference type="Proteomes" id="UP001597097"/>
    </source>
</evidence>
<dbReference type="PANTHER" id="PTHR42847:SF4">
    <property type="entry name" value="ALKANESULFONATE MONOOXYGENASE-RELATED"/>
    <property type="match status" value="1"/>
</dbReference>
<evidence type="ECO:0000313" key="2">
    <source>
        <dbReference type="EMBL" id="MFD1537757.1"/>
    </source>
</evidence>
<dbReference type="Pfam" id="PF00296">
    <property type="entry name" value="Bac_luciferase"/>
    <property type="match status" value="1"/>
</dbReference>
<comment type="caution">
    <text evidence="2">The sequence shown here is derived from an EMBL/GenBank/DDBJ whole genome shotgun (WGS) entry which is preliminary data.</text>
</comment>
<proteinExistence type="predicted"/>
<keyword evidence="3" id="KW-1185">Reference proteome</keyword>
<name>A0ABW4G8N9_9ACTN</name>
<dbReference type="InterPro" id="IPR050172">
    <property type="entry name" value="SsuD_RutA_monooxygenase"/>
</dbReference>